<gene>
    <name evidence="1" type="ORF">DPMN_085804</name>
</gene>
<keyword evidence="2" id="KW-1185">Reference proteome</keyword>
<reference evidence="1" key="1">
    <citation type="journal article" date="2019" name="bioRxiv">
        <title>The Genome of the Zebra Mussel, Dreissena polymorpha: A Resource for Invasive Species Research.</title>
        <authorList>
            <person name="McCartney M.A."/>
            <person name="Auch B."/>
            <person name="Kono T."/>
            <person name="Mallez S."/>
            <person name="Zhang Y."/>
            <person name="Obille A."/>
            <person name="Becker A."/>
            <person name="Abrahante J.E."/>
            <person name="Garbe J."/>
            <person name="Badalamenti J.P."/>
            <person name="Herman A."/>
            <person name="Mangelson H."/>
            <person name="Liachko I."/>
            <person name="Sullivan S."/>
            <person name="Sone E.D."/>
            <person name="Koren S."/>
            <person name="Silverstein K.A.T."/>
            <person name="Beckman K.B."/>
            <person name="Gohl D.M."/>
        </authorList>
    </citation>
    <scope>NUCLEOTIDE SEQUENCE</scope>
    <source>
        <strain evidence="1">Duluth1</strain>
        <tissue evidence="1">Whole animal</tissue>
    </source>
</reference>
<evidence type="ECO:0000313" key="2">
    <source>
        <dbReference type="Proteomes" id="UP000828390"/>
    </source>
</evidence>
<dbReference type="EMBL" id="JAIWYP010000016">
    <property type="protein sequence ID" value="KAH3698285.1"/>
    <property type="molecule type" value="Genomic_DNA"/>
</dbReference>
<dbReference type="Proteomes" id="UP000828390">
    <property type="component" value="Unassembled WGS sequence"/>
</dbReference>
<proteinExistence type="predicted"/>
<sequence>MKNVPQIGKDLVKFYKTNPCLWDVRMEDPHNLKKTLLEDISKSTGVGGKYK</sequence>
<name>A0A9D3YDC7_DREPO</name>
<organism evidence="1 2">
    <name type="scientific">Dreissena polymorpha</name>
    <name type="common">Zebra mussel</name>
    <name type="synonym">Mytilus polymorpha</name>
    <dbReference type="NCBI Taxonomy" id="45954"/>
    <lineage>
        <taxon>Eukaryota</taxon>
        <taxon>Metazoa</taxon>
        <taxon>Spiralia</taxon>
        <taxon>Lophotrochozoa</taxon>
        <taxon>Mollusca</taxon>
        <taxon>Bivalvia</taxon>
        <taxon>Autobranchia</taxon>
        <taxon>Heteroconchia</taxon>
        <taxon>Euheterodonta</taxon>
        <taxon>Imparidentia</taxon>
        <taxon>Neoheterodontei</taxon>
        <taxon>Myida</taxon>
        <taxon>Dreissenoidea</taxon>
        <taxon>Dreissenidae</taxon>
        <taxon>Dreissena</taxon>
    </lineage>
</organism>
<dbReference type="AlphaFoldDB" id="A0A9D3YDC7"/>
<reference evidence="1" key="2">
    <citation type="submission" date="2020-11" db="EMBL/GenBank/DDBJ databases">
        <authorList>
            <person name="McCartney M.A."/>
            <person name="Auch B."/>
            <person name="Kono T."/>
            <person name="Mallez S."/>
            <person name="Becker A."/>
            <person name="Gohl D.M."/>
            <person name="Silverstein K.A.T."/>
            <person name="Koren S."/>
            <person name="Bechman K.B."/>
            <person name="Herman A."/>
            <person name="Abrahante J.E."/>
            <person name="Garbe J."/>
        </authorList>
    </citation>
    <scope>NUCLEOTIDE SEQUENCE</scope>
    <source>
        <strain evidence="1">Duluth1</strain>
        <tissue evidence="1">Whole animal</tissue>
    </source>
</reference>
<comment type="caution">
    <text evidence="1">The sequence shown here is derived from an EMBL/GenBank/DDBJ whole genome shotgun (WGS) entry which is preliminary data.</text>
</comment>
<protein>
    <recommendedName>
        <fullName evidence="3">MADF domain-containing protein</fullName>
    </recommendedName>
</protein>
<evidence type="ECO:0000313" key="1">
    <source>
        <dbReference type="EMBL" id="KAH3698285.1"/>
    </source>
</evidence>
<evidence type="ECO:0008006" key="3">
    <source>
        <dbReference type="Google" id="ProtNLM"/>
    </source>
</evidence>
<accession>A0A9D3YDC7</accession>